<dbReference type="AlphaFoldDB" id="A0A5B8U7D8"/>
<dbReference type="SUPFAM" id="SSF53041">
    <property type="entry name" value="Resolvase-like"/>
    <property type="match status" value="1"/>
</dbReference>
<dbReference type="InterPro" id="IPR036162">
    <property type="entry name" value="Resolvase-like_N_sf"/>
</dbReference>
<sequence>MKATFPMPSLRDLPTLEELTLPLDGYIRVSRVGDRSGESYISPDIQRQAIERWGADRGIEIVVHEPEENVSGGTMDRPIFNRIMGRIRADQTGGIVVYKLDRFARTLVGGLTTLNEIADARRVFASATEPLFDFTTADGRMFLSMNLMMAEYFRERTKEQWAASLEHAVGRGVHISPTLAYGYSKDSNKRLVPNHAGPSALAAFEQRARGVAFPRIASWLNDNAPARPDGERWTARSVEAMIRRRVYLGVAHWGNQENPEAHPALVPEDTWHAAQRKVHTFSKKLKGDEVALLHGLMRCAGCRFCMSRARHGSADDMKHARFFYRCRKHRQSGTCRSPAMIRADRQDGVEAYVERVVCAELDRLVGTYESVDDVASLADAIVALTDARADLEAFRQDTSARRRLGERWSDFLDPHLQAVDAAEMRVAELRKAARPDVTGVTSAAYLALPRNERAQVLAAMIDVVFVRRPTGRQRGPQSAAVGPDRVHILWRGQGPVSLPSTNARSDIVSWPWPEVERPSGMDLSEESL</sequence>
<dbReference type="PANTHER" id="PTHR30461">
    <property type="entry name" value="DNA-INVERTASE FROM LAMBDOID PROPHAGE"/>
    <property type="match status" value="1"/>
</dbReference>
<dbReference type="KEGG" id="bsol:FSW04_14100"/>
<dbReference type="PROSITE" id="PS51736">
    <property type="entry name" value="RECOMBINASES_3"/>
    <property type="match status" value="1"/>
</dbReference>
<dbReference type="Pfam" id="PF13408">
    <property type="entry name" value="Zn_ribbon_recom"/>
    <property type="match status" value="1"/>
</dbReference>
<dbReference type="Gene3D" id="3.40.50.1390">
    <property type="entry name" value="Resolvase, N-terminal catalytic domain"/>
    <property type="match status" value="1"/>
</dbReference>
<dbReference type="GO" id="GO:0000150">
    <property type="term" value="F:DNA strand exchange activity"/>
    <property type="evidence" value="ECO:0007669"/>
    <property type="project" value="InterPro"/>
</dbReference>
<dbReference type="GO" id="GO:0003677">
    <property type="term" value="F:DNA binding"/>
    <property type="evidence" value="ECO:0007669"/>
    <property type="project" value="InterPro"/>
</dbReference>
<reference evidence="2 3" key="1">
    <citation type="journal article" date="2018" name="J. Microbiol.">
        <title>Baekduia soli gen. nov., sp. nov., a novel bacterium isolated from the soil of Baekdu Mountain and proposal of a novel family name, Baekduiaceae fam. nov.</title>
        <authorList>
            <person name="An D.S."/>
            <person name="Siddiqi M.Z."/>
            <person name="Kim K.H."/>
            <person name="Yu H.S."/>
            <person name="Im W.T."/>
        </authorList>
    </citation>
    <scope>NUCLEOTIDE SEQUENCE [LARGE SCALE GENOMIC DNA]</scope>
    <source>
        <strain evidence="2 3">BR7-21</strain>
    </source>
</reference>
<dbReference type="InterPro" id="IPR050639">
    <property type="entry name" value="SSR_resolvase"/>
</dbReference>
<dbReference type="EMBL" id="CP042430">
    <property type="protein sequence ID" value="QEC48592.1"/>
    <property type="molecule type" value="Genomic_DNA"/>
</dbReference>
<evidence type="ECO:0000313" key="3">
    <source>
        <dbReference type="Proteomes" id="UP000321805"/>
    </source>
</evidence>
<dbReference type="OrthoDB" id="4500247at2"/>
<evidence type="ECO:0000259" key="1">
    <source>
        <dbReference type="PROSITE" id="PS51736"/>
    </source>
</evidence>
<accession>A0A5B8U7D8</accession>
<organism evidence="2 3">
    <name type="scientific">Baekduia soli</name>
    <dbReference type="NCBI Taxonomy" id="496014"/>
    <lineage>
        <taxon>Bacteria</taxon>
        <taxon>Bacillati</taxon>
        <taxon>Actinomycetota</taxon>
        <taxon>Thermoleophilia</taxon>
        <taxon>Solirubrobacterales</taxon>
        <taxon>Baekduiaceae</taxon>
        <taxon>Baekduia</taxon>
    </lineage>
</organism>
<keyword evidence="3" id="KW-1185">Reference proteome</keyword>
<feature type="domain" description="Resolvase/invertase-type recombinase catalytic" evidence="1">
    <location>
        <begin position="22"/>
        <end position="172"/>
    </location>
</feature>
<dbReference type="SMART" id="SM00857">
    <property type="entry name" value="Resolvase"/>
    <property type="match status" value="1"/>
</dbReference>
<dbReference type="Proteomes" id="UP000321805">
    <property type="component" value="Chromosome"/>
</dbReference>
<dbReference type="InterPro" id="IPR006119">
    <property type="entry name" value="Resolv_N"/>
</dbReference>
<dbReference type="Pfam" id="PF07508">
    <property type="entry name" value="Recombinase"/>
    <property type="match status" value="1"/>
</dbReference>
<dbReference type="CDD" id="cd03768">
    <property type="entry name" value="SR_ResInv"/>
    <property type="match status" value="1"/>
</dbReference>
<dbReference type="InterPro" id="IPR038109">
    <property type="entry name" value="DNA_bind_recomb_sf"/>
</dbReference>
<dbReference type="InterPro" id="IPR025827">
    <property type="entry name" value="Zn_ribbon_recom_dom"/>
</dbReference>
<dbReference type="Pfam" id="PF00239">
    <property type="entry name" value="Resolvase"/>
    <property type="match status" value="1"/>
</dbReference>
<proteinExistence type="predicted"/>
<evidence type="ECO:0000313" key="2">
    <source>
        <dbReference type="EMBL" id="QEC48592.1"/>
    </source>
</evidence>
<protein>
    <submittedName>
        <fullName evidence="2">Recombinase family protein</fullName>
    </submittedName>
</protein>
<gene>
    <name evidence="2" type="ORF">FSW04_14100</name>
</gene>
<name>A0A5B8U7D8_9ACTN</name>
<dbReference type="Gene3D" id="3.90.1750.20">
    <property type="entry name" value="Putative Large Serine Recombinase, Chain B, Domain 2"/>
    <property type="match status" value="1"/>
</dbReference>
<dbReference type="PANTHER" id="PTHR30461:SF23">
    <property type="entry name" value="DNA RECOMBINASE-RELATED"/>
    <property type="match status" value="1"/>
</dbReference>
<dbReference type="InterPro" id="IPR011109">
    <property type="entry name" value="DNA_bind_recombinase_dom"/>
</dbReference>